<dbReference type="Proteomes" id="UP000663855">
    <property type="component" value="Unassembled WGS sequence"/>
</dbReference>
<dbReference type="Proteomes" id="UP000663834">
    <property type="component" value="Unassembled WGS sequence"/>
</dbReference>
<dbReference type="SUPFAM" id="SSF51556">
    <property type="entry name" value="Metallo-dependent hydrolases"/>
    <property type="match status" value="1"/>
</dbReference>
<gene>
    <name evidence="4" type="ORF">BYL167_LOCUS20521</name>
    <name evidence="2" type="ORF">CJN711_LOCUS15549</name>
    <name evidence="3" type="ORF">KQP761_LOCUS31577</name>
</gene>
<evidence type="ECO:0000313" key="4">
    <source>
        <dbReference type="EMBL" id="CAF4130604.1"/>
    </source>
</evidence>
<dbReference type="InterPro" id="IPR032466">
    <property type="entry name" value="Metal_Hydrolase"/>
</dbReference>
<comment type="caution">
    <text evidence="2">The sequence shown here is derived from an EMBL/GenBank/DDBJ whole genome shotgun (WGS) entry which is preliminary data.</text>
</comment>
<dbReference type="Proteomes" id="UP000681967">
    <property type="component" value="Unassembled WGS sequence"/>
</dbReference>
<dbReference type="EMBL" id="CAJNOV010007181">
    <property type="protein sequence ID" value="CAF1272501.1"/>
    <property type="molecule type" value="Genomic_DNA"/>
</dbReference>
<dbReference type="PANTHER" id="PTHR46363:SF1">
    <property type="entry name" value="DEOXYRIBONUCLEASE TATDN2-RELATED"/>
    <property type="match status" value="1"/>
</dbReference>
<dbReference type="PANTHER" id="PTHR46363">
    <property type="entry name" value="DEOXYRIBONUCLEASE TATDN2-RELATED"/>
    <property type="match status" value="1"/>
</dbReference>
<protein>
    <submittedName>
        <fullName evidence="2">Uncharacterized protein</fullName>
    </submittedName>
</protein>
<dbReference type="AlphaFoldDB" id="A0A815BH16"/>
<proteinExistence type="inferred from homology"/>
<dbReference type="Gene3D" id="3.20.20.140">
    <property type="entry name" value="Metal-dependent hydrolases"/>
    <property type="match status" value="1"/>
</dbReference>
<dbReference type="Pfam" id="PF01026">
    <property type="entry name" value="TatD_DNase"/>
    <property type="match status" value="1"/>
</dbReference>
<reference evidence="2" key="1">
    <citation type="submission" date="2021-02" db="EMBL/GenBank/DDBJ databases">
        <authorList>
            <person name="Nowell W R."/>
        </authorList>
    </citation>
    <scope>NUCLEOTIDE SEQUENCE</scope>
</reference>
<evidence type="ECO:0000313" key="3">
    <source>
        <dbReference type="EMBL" id="CAF1658776.1"/>
    </source>
</evidence>
<sequence length="406" mass="46881">MNHCFVDNSCITSVSFHCDQKCGQQNHIPPNIPIFDGHIHLNPIIPKIQSDLVSVRVASPIREFHFINNNHKPDEWLIPNPSSFLSHVHVYPTIGIHPKYFDSKSLYQNFDDLKNYLEISRNDQNLKNKIVAVGECGLDETSMATIDHQIFVLEKQIDLAIHYHLPIVLHCRGTHLYRKLFDCLRSRISDRNMRLHWHCINSNANLHIVDLFLNEFPNSYIGINGSITYETNTERSLMFKNWLVDRSPFLPDRLILETDYPYLPPRNLHGIYDPSCALLATATYLSKTIVDPSQTILSYICSSNKNIKLVCLSSTQLQKRSTTSILIHKNCEDKVNLDYKPILNNNSTNNSHNDINYNNKATVFHHEDSVNFLMYDTVYNSGELAESQKERVPIHSYVKILMMYLA</sequence>
<dbReference type="OrthoDB" id="413993at2759"/>
<name>A0A815BH16_9BILA</name>
<dbReference type="EMBL" id="CAJNOW010017584">
    <property type="protein sequence ID" value="CAF1658776.1"/>
    <property type="molecule type" value="Genomic_DNA"/>
</dbReference>
<accession>A0A815BH16</accession>
<evidence type="ECO:0000313" key="5">
    <source>
        <dbReference type="Proteomes" id="UP000663855"/>
    </source>
</evidence>
<evidence type="ECO:0000256" key="1">
    <source>
        <dbReference type="ARBA" id="ARBA00009275"/>
    </source>
</evidence>
<comment type="similarity">
    <text evidence="1">Belongs to the metallo-dependent hydrolases superfamily. TatD-type hydrolase family.</text>
</comment>
<organism evidence="2 5">
    <name type="scientific">Rotaria magnacalcarata</name>
    <dbReference type="NCBI Taxonomy" id="392030"/>
    <lineage>
        <taxon>Eukaryota</taxon>
        <taxon>Metazoa</taxon>
        <taxon>Spiralia</taxon>
        <taxon>Gnathifera</taxon>
        <taxon>Rotifera</taxon>
        <taxon>Eurotatoria</taxon>
        <taxon>Bdelloidea</taxon>
        <taxon>Philodinida</taxon>
        <taxon>Philodinidae</taxon>
        <taxon>Rotaria</taxon>
    </lineage>
</organism>
<dbReference type="InterPro" id="IPR001130">
    <property type="entry name" value="TatD-like"/>
</dbReference>
<dbReference type="GO" id="GO:0016788">
    <property type="term" value="F:hydrolase activity, acting on ester bonds"/>
    <property type="evidence" value="ECO:0007669"/>
    <property type="project" value="InterPro"/>
</dbReference>
<dbReference type="EMBL" id="CAJOBH010009058">
    <property type="protein sequence ID" value="CAF4130604.1"/>
    <property type="molecule type" value="Genomic_DNA"/>
</dbReference>
<evidence type="ECO:0000313" key="2">
    <source>
        <dbReference type="EMBL" id="CAF1272501.1"/>
    </source>
</evidence>